<gene>
    <name evidence="2" type="ORF">HXK26_00230</name>
</gene>
<proteinExistence type="predicted"/>
<organism evidence="2 3">
    <name type="scientific">Lancefieldella rimae</name>
    <dbReference type="NCBI Taxonomy" id="1383"/>
    <lineage>
        <taxon>Bacteria</taxon>
        <taxon>Bacillati</taxon>
        <taxon>Actinomycetota</taxon>
        <taxon>Coriobacteriia</taxon>
        <taxon>Coriobacteriales</taxon>
        <taxon>Atopobiaceae</taxon>
        <taxon>Lancefieldella</taxon>
    </lineage>
</organism>
<dbReference type="SUPFAM" id="SSF51306">
    <property type="entry name" value="LexA/Signal peptidase"/>
    <property type="match status" value="1"/>
</dbReference>
<dbReference type="Gene3D" id="2.10.109.10">
    <property type="entry name" value="Umud Fragment, subunit A"/>
    <property type="match status" value="1"/>
</dbReference>
<evidence type="ECO:0000313" key="3">
    <source>
        <dbReference type="Proteomes" id="UP000698335"/>
    </source>
</evidence>
<reference evidence="2" key="1">
    <citation type="submission" date="2020-04" db="EMBL/GenBank/DDBJ databases">
        <title>Deep metagenomics examines the oral microbiome during advanced dental caries in children, revealing novel taxa and co-occurrences with host molecules.</title>
        <authorList>
            <person name="Baker J.L."/>
            <person name="Morton J.T."/>
            <person name="Dinis M."/>
            <person name="Alvarez R."/>
            <person name="Tran N.C."/>
            <person name="Knight R."/>
            <person name="Edlund A."/>
        </authorList>
    </citation>
    <scope>NUCLEOTIDE SEQUENCE</scope>
    <source>
        <strain evidence="2">JCVI_38_bin.5</strain>
    </source>
</reference>
<feature type="domain" description="Peptidase S24/S26A/S26B/S26C" evidence="1">
    <location>
        <begin position="86"/>
        <end position="208"/>
    </location>
</feature>
<dbReference type="PANTHER" id="PTHR33516">
    <property type="entry name" value="LEXA REPRESSOR"/>
    <property type="match status" value="1"/>
</dbReference>
<sequence>METLEEAVRRLVKDGYGSIPKFAEKIDVPPTTVYNALDRGLANTRTELTDRIYRELNIDWDTAKLGNDYRGLKLKGDVRGSFVDVPLYGSIAAGMPLEMIEVEDTHAIPLEVQRNFPDAFLLRVVGESMNRILPNGSYALVDPCEEVERDGQPYAVCVNGFDATIKRVKKLHNGFELVPDSTDPTFTSKVYDYGVEGTETITVIGRVVWYCIPYEWRF</sequence>
<dbReference type="InterPro" id="IPR015927">
    <property type="entry name" value="Peptidase_S24_S26A/B/C"/>
</dbReference>
<protein>
    <recommendedName>
        <fullName evidence="1">Peptidase S24/S26A/S26B/S26C domain-containing protein</fullName>
    </recommendedName>
</protein>
<dbReference type="AlphaFoldDB" id="A0A930VV53"/>
<comment type="caution">
    <text evidence="2">The sequence shown here is derived from an EMBL/GenBank/DDBJ whole genome shotgun (WGS) entry which is preliminary data.</text>
</comment>
<dbReference type="EMBL" id="JABZGW010000003">
    <property type="protein sequence ID" value="MBF4807121.1"/>
    <property type="molecule type" value="Genomic_DNA"/>
</dbReference>
<dbReference type="PANTHER" id="PTHR33516:SF2">
    <property type="entry name" value="LEXA REPRESSOR-RELATED"/>
    <property type="match status" value="1"/>
</dbReference>
<evidence type="ECO:0000259" key="1">
    <source>
        <dbReference type="Pfam" id="PF00717"/>
    </source>
</evidence>
<dbReference type="InterPro" id="IPR036286">
    <property type="entry name" value="LexA/Signal_pep-like_sf"/>
</dbReference>
<dbReference type="Pfam" id="PF00717">
    <property type="entry name" value="Peptidase_S24"/>
    <property type="match status" value="1"/>
</dbReference>
<dbReference type="CDD" id="cd06529">
    <property type="entry name" value="S24_LexA-like"/>
    <property type="match status" value="1"/>
</dbReference>
<accession>A0A930VV53</accession>
<evidence type="ECO:0000313" key="2">
    <source>
        <dbReference type="EMBL" id="MBF4807121.1"/>
    </source>
</evidence>
<dbReference type="InterPro" id="IPR039418">
    <property type="entry name" value="LexA-like"/>
</dbReference>
<dbReference type="Proteomes" id="UP000698335">
    <property type="component" value="Unassembled WGS sequence"/>
</dbReference>
<dbReference type="InterPro" id="IPR050077">
    <property type="entry name" value="LexA_repressor"/>
</dbReference>
<name>A0A930VV53_9ACTN</name>